<dbReference type="InterPro" id="IPR027992">
    <property type="entry name" value="tRNA_bind_dom"/>
</dbReference>
<feature type="binding site" evidence="10">
    <location>
        <position position="397"/>
    </location>
    <ligand>
        <name>ATP</name>
        <dbReference type="ChEBI" id="CHEBI:30616"/>
    </ligand>
</feature>
<evidence type="ECO:0000259" key="14">
    <source>
        <dbReference type="Pfam" id="PF08351"/>
    </source>
</evidence>
<keyword evidence="5 10" id="KW-0547">Nucleotide-binding</keyword>
<dbReference type="Gene3D" id="3.40.630.30">
    <property type="match status" value="1"/>
</dbReference>
<dbReference type="GO" id="GO:0005730">
    <property type="term" value="C:nucleolus"/>
    <property type="evidence" value="ECO:0007669"/>
    <property type="project" value="UniProtKB-SubCell"/>
</dbReference>
<keyword evidence="6 10" id="KW-0067">ATP-binding</keyword>
<keyword evidence="7 10" id="KW-0539">Nucleus</keyword>
<feature type="domain" description="TmcA/NAT10 N-terminal" evidence="14">
    <location>
        <begin position="1"/>
        <end position="157"/>
    </location>
</feature>
<evidence type="ECO:0000256" key="11">
    <source>
        <dbReference type="SAM" id="MobiDB-lite"/>
    </source>
</evidence>
<keyword evidence="4 10" id="KW-0819">tRNA processing</keyword>
<evidence type="ECO:0000256" key="3">
    <source>
        <dbReference type="ARBA" id="ARBA00022679"/>
    </source>
</evidence>
<protein>
    <recommendedName>
        <fullName evidence="9 10">RNA cytidine acetyltransferase</fullName>
        <ecNumber evidence="10">2.3.1.-</ecNumber>
    </recommendedName>
    <alternativeName>
        <fullName evidence="10">18S rRNA cytosine acetyltransferase</fullName>
    </alternativeName>
</protein>
<dbReference type="EC" id="2.3.1.-" evidence="10"/>
<evidence type="ECO:0000256" key="12">
    <source>
        <dbReference type="SAM" id="Phobius"/>
    </source>
</evidence>
<feature type="domain" description="N-acetyltransferase" evidence="15">
    <location>
        <begin position="455"/>
        <end position="728"/>
    </location>
</feature>
<comment type="caution">
    <text evidence="17">The sequence shown here is derived from an EMBL/GenBank/DDBJ whole genome shotgun (WGS) entry which is preliminary data.</text>
</comment>
<evidence type="ECO:0000256" key="10">
    <source>
        <dbReference type="HAMAP-Rule" id="MF_03211"/>
    </source>
</evidence>
<evidence type="ECO:0000259" key="15">
    <source>
        <dbReference type="Pfam" id="PF13718"/>
    </source>
</evidence>
<gene>
    <name evidence="17" type="ORF">Sangu_1530300</name>
</gene>
<feature type="binding site" evidence="10">
    <location>
        <begin position="223"/>
        <end position="232"/>
    </location>
    <ligand>
        <name>ATP</name>
        <dbReference type="ChEBI" id="CHEBI:30616"/>
    </ligand>
</feature>
<evidence type="ECO:0000256" key="9">
    <source>
        <dbReference type="ARBA" id="ARBA00068357"/>
    </source>
</evidence>
<dbReference type="HAMAP" id="MF_03211">
    <property type="entry name" value="RNA_acetyltr_Nat10"/>
    <property type="match status" value="1"/>
</dbReference>
<dbReference type="Gene3D" id="3.40.50.300">
    <property type="entry name" value="P-loop containing nucleotide triphosphate hydrolases"/>
    <property type="match status" value="1"/>
</dbReference>
<feature type="domain" description="Possible tRNA binding" evidence="16">
    <location>
        <begin position="772"/>
        <end position="927"/>
    </location>
</feature>
<comment type="similarity">
    <text evidence="10">Belongs to the RNA cytidine acetyltransferase family. NAT10 subfamily.</text>
</comment>
<dbReference type="EMBL" id="JACGWK010000009">
    <property type="protein sequence ID" value="KAL0333741.1"/>
    <property type="molecule type" value="Genomic_DNA"/>
</dbReference>
<dbReference type="GO" id="GO:0000049">
    <property type="term" value="F:tRNA binding"/>
    <property type="evidence" value="ECO:0007669"/>
    <property type="project" value="TreeGrafter"/>
</dbReference>
<keyword evidence="8 10" id="KW-0012">Acyltransferase</keyword>
<feature type="binding site" evidence="10">
    <location>
        <position position="700"/>
    </location>
    <ligand>
        <name>acetyl-CoA</name>
        <dbReference type="ChEBI" id="CHEBI:57288"/>
    </ligand>
</feature>
<dbReference type="AlphaFoldDB" id="A0AAW2MTC0"/>
<evidence type="ECO:0000256" key="4">
    <source>
        <dbReference type="ARBA" id="ARBA00022694"/>
    </source>
</evidence>
<keyword evidence="12" id="KW-1133">Transmembrane helix</keyword>
<evidence type="ECO:0000256" key="2">
    <source>
        <dbReference type="ARBA" id="ARBA00022552"/>
    </source>
</evidence>
<dbReference type="GO" id="GO:1990883">
    <property type="term" value="F:18S rRNA cytidine N-acetyltransferase activity"/>
    <property type="evidence" value="ECO:0007669"/>
    <property type="project" value="TreeGrafter"/>
</dbReference>
<comment type="subcellular location">
    <subcellularLocation>
        <location evidence="1 10">Nucleus</location>
        <location evidence="1 10">Nucleolus</location>
    </subcellularLocation>
</comment>
<proteinExistence type="inferred from homology"/>
<evidence type="ECO:0000256" key="1">
    <source>
        <dbReference type="ARBA" id="ARBA00004604"/>
    </source>
</evidence>
<dbReference type="FunFam" id="3.40.50.300:FF:002218">
    <property type="entry name" value="tRNA(Met) cytidine acetyltransferase TmcA"/>
    <property type="match status" value="1"/>
</dbReference>
<accession>A0AAW2MTC0</accession>
<dbReference type="Pfam" id="PF13725">
    <property type="entry name" value="tRNA_bind_2"/>
    <property type="match status" value="1"/>
</dbReference>
<evidence type="ECO:0000259" key="16">
    <source>
        <dbReference type="Pfam" id="PF13725"/>
    </source>
</evidence>
<keyword evidence="12" id="KW-0812">Transmembrane</keyword>
<reference evidence="17" key="1">
    <citation type="submission" date="2020-06" db="EMBL/GenBank/DDBJ databases">
        <authorList>
            <person name="Li T."/>
            <person name="Hu X."/>
            <person name="Zhang T."/>
            <person name="Song X."/>
            <person name="Zhang H."/>
            <person name="Dai N."/>
            <person name="Sheng W."/>
            <person name="Hou X."/>
            <person name="Wei L."/>
        </authorList>
    </citation>
    <scope>NUCLEOTIDE SEQUENCE</scope>
    <source>
        <strain evidence="17">G01</strain>
        <tissue evidence="17">Leaf</tissue>
    </source>
</reference>
<keyword evidence="12" id="KW-0472">Membrane</keyword>
<dbReference type="InterPro" id="IPR033688">
    <property type="entry name" value="NAT10"/>
</dbReference>
<dbReference type="Pfam" id="PF08351">
    <property type="entry name" value="TmcA_N"/>
    <property type="match status" value="1"/>
</dbReference>
<dbReference type="Pfam" id="PF05127">
    <property type="entry name" value="NAT10_TcmA_helicase"/>
    <property type="match status" value="1"/>
</dbReference>
<evidence type="ECO:0000256" key="8">
    <source>
        <dbReference type="ARBA" id="ARBA00023315"/>
    </source>
</evidence>
<organism evidence="17">
    <name type="scientific">Sesamum angustifolium</name>
    <dbReference type="NCBI Taxonomy" id="2727405"/>
    <lineage>
        <taxon>Eukaryota</taxon>
        <taxon>Viridiplantae</taxon>
        <taxon>Streptophyta</taxon>
        <taxon>Embryophyta</taxon>
        <taxon>Tracheophyta</taxon>
        <taxon>Spermatophyta</taxon>
        <taxon>Magnoliopsida</taxon>
        <taxon>eudicotyledons</taxon>
        <taxon>Gunneridae</taxon>
        <taxon>Pentapetalae</taxon>
        <taxon>asterids</taxon>
        <taxon>lamiids</taxon>
        <taxon>Lamiales</taxon>
        <taxon>Pedaliaceae</taxon>
        <taxon>Sesamum</taxon>
    </lineage>
</organism>
<comment type="function">
    <text evidence="10">RNA cytidine acetyltransferase with specificity toward both 18S rRNA and tRNAs. Catalyzes the formation of N(4)-acetylcytidine (ac4C) in 18S rRNA. Required for early nucleolar cleavages of precursor rRNA at sites A0, A1 and A2 during 18S rRNA synthesis. Catalyzes the formation of ac4C in serine and leucine tRNAs. Requires a tRNA-binding adapter protein for full tRNA acetyltransferase activity but not for 18S rRNA acetylation.</text>
</comment>
<reference evidence="17" key="2">
    <citation type="journal article" date="2024" name="Plant">
        <title>Genomic evolution and insights into agronomic trait innovations of Sesamum species.</title>
        <authorList>
            <person name="Miao H."/>
            <person name="Wang L."/>
            <person name="Qu L."/>
            <person name="Liu H."/>
            <person name="Sun Y."/>
            <person name="Le M."/>
            <person name="Wang Q."/>
            <person name="Wei S."/>
            <person name="Zheng Y."/>
            <person name="Lin W."/>
            <person name="Duan Y."/>
            <person name="Cao H."/>
            <person name="Xiong S."/>
            <person name="Wang X."/>
            <person name="Wei L."/>
            <person name="Li C."/>
            <person name="Ma Q."/>
            <person name="Ju M."/>
            <person name="Zhao R."/>
            <person name="Li G."/>
            <person name="Mu C."/>
            <person name="Tian Q."/>
            <person name="Mei H."/>
            <person name="Zhang T."/>
            <person name="Gao T."/>
            <person name="Zhang H."/>
        </authorList>
    </citation>
    <scope>NUCLEOTIDE SEQUENCE</scope>
    <source>
        <strain evidence="17">G01</strain>
    </source>
</reference>
<evidence type="ECO:0000259" key="13">
    <source>
        <dbReference type="Pfam" id="PF05127"/>
    </source>
</evidence>
<evidence type="ECO:0000256" key="6">
    <source>
        <dbReference type="ARBA" id="ARBA00022840"/>
    </source>
</evidence>
<feature type="domain" description="TcmA/NAT10 helicase" evidence="13">
    <location>
        <begin position="218"/>
        <end position="414"/>
    </location>
</feature>
<dbReference type="PANTHER" id="PTHR10925:SF5">
    <property type="entry name" value="RNA CYTIDINE ACETYLTRANSFERASE"/>
    <property type="match status" value="1"/>
</dbReference>
<evidence type="ECO:0000256" key="7">
    <source>
        <dbReference type="ARBA" id="ARBA00023242"/>
    </source>
</evidence>
<feature type="transmembrane region" description="Helical" evidence="12">
    <location>
        <begin position="228"/>
        <end position="247"/>
    </location>
</feature>
<comment type="caution">
    <text evidence="10">Lacks conserved residue(s) required for the propagation of feature annotation.</text>
</comment>
<dbReference type="GO" id="GO:0030686">
    <property type="term" value="C:90S preribosome"/>
    <property type="evidence" value="ECO:0007669"/>
    <property type="project" value="TreeGrafter"/>
</dbReference>
<dbReference type="GO" id="GO:0051391">
    <property type="term" value="P:tRNA acetylation"/>
    <property type="evidence" value="ECO:0007669"/>
    <property type="project" value="UniProtKB-UniRule"/>
</dbReference>
<comment type="catalytic activity">
    <reaction evidence="10">
        <text>a cytidine in 18S rRNA + acetyl-CoA + ATP + H2O = an N(4)-acetylcytidine in 18S rRNA + ADP + phosphate + CoA + H(+)</text>
        <dbReference type="Rhea" id="RHEA:51424"/>
        <dbReference type="Rhea" id="RHEA-COMP:13575"/>
        <dbReference type="Rhea" id="RHEA-COMP:13576"/>
        <dbReference type="ChEBI" id="CHEBI:15377"/>
        <dbReference type="ChEBI" id="CHEBI:15378"/>
        <dbReference type="ChEBI" id="CHEBI:30616"/>
        <dbReference type="ChEBI" id="CHEBI:43474"/>
        <dbReference type="ChEBI" id="CHEBI:57287"/>
        <dbReference type="ChEBI" id="CHEBI:57288"/>
        <dbReference type="ChEBI" id="CHEBI:74900"/>
        <dbReference type="ChEBI" id="CHEBI:82748"/>
        <dbReference type="ChEBI" id="CHEBI:456216"/>
    </reaction>
</comment>
<dbReference type="InterPro" id="IPR000182">
    <property type="entry name" value="GNAT_dom"/>
</dbReference>
<sequence length="972" mass="109854">MRKKVDDRIRSLIENGVKTRHRSLFVIIGDKSRDQVVNLHYMLSKTVIKSRPTVLWCYKEKLQLSSHKKKRAKQVKKLMQRGLLDPEKVDPFSLFLESGVVSHCMYRDSERILGSTYGMCILQDFEALTPNVLARTIETVEGGGLVVLLLHSLSSLTSLCTMVMSDESEELSLLKEQLFDLFPVGPLVGMCTSLDQGKVVSTFLDAILDKTLQSTIAVTASRGRGKSAALGLAVAGAVAAGFSNIFVTAPTPQNLSSLFEFLCKGLHMLKYEEHLHYDVVRSGNPVFRKAIIRINIHKHHRQTIQYIEPRDHMKLSQVELLVIDEAAAIPLPIVKHLIGPYLVFLSSTVNGYEGTGRSLSLKLLSHLEKKSQMQPSGANDSNSAKSFQKLELKEPIRYASEDPLESWLNDLLCLGATNSTPTISRLPHPSECQLYYVTRDTLFSFHKESEIFLQRMMSLLVSSHYKNSPNDLQLMADAPAHHLFVLLGIYPVTKSHIALLPFLVPEYLLEIMYAGPVDESQNILPDLFCVIQKLTITVQLGNQIFVMQVCLEGEISREAAFQSLRNGHQPAGDQIPWKFCEEFENTDFPMLSGARIVRIAVHPSALGHGYGSAALDLLTRYYEGQLDLITEEDKETKDKQKLPGNVTQAAAKVSLLEETITPRQDLPPLLIHLRHRTPEKIHYIGASFGLTLNLYHFWKKHRFSPFHICNTPNNITGEHSCMVLKPLEGSEIEGSWTDSEHYLSPFYQCFRERFARSLPLCFREMDYKLAMRLLEAYTSGLKDYGKVRNLVPLLAQLYFQEKLPISLSYLEASILLSMGLQLHDITYIEGKMKIDKQQLLFLFRKTMVKFSKYLCGVVTKELDKSFPKEEEAKRMLPHSISLEDDLDDGAKQVLETMKQDAIRLLDPRSKSLEQYTVADKDLEFEHALRSCSTVSGSGLLSVKSKRALPVRVVKSKKVGGSKKRKRDRREAT</sequence>
<dbReference type="PANTHER" id="PTHR10925">
    <property type="entry name" value="N-ACETYLTRANSFERASE 10"/>
    <property type="match status" value="1"/>
</dbReference>
<dbReference type="InterPro" id="IPR032672">
    <property type="entry name" value="TmcA/NAT10/Kre33"/>
</dbReference>
<dbReference type="InterPro" id="IPR027417">
    <property type="entry name" value="P-loop_NTPase"/>
</dbReference>
<dbReference type="GO" id="GO:1904812">
    <property type="term" value="P:rRNA acetylation involved in maturation of SSU-rRNA"/>
    <property type="evidence" value="ECO:0007669"/>
    <property type="project" value="InterPro"/>
</dbReference>
<evidence type="ECO:0000313" key="17">
    <source>
        <dbReference type="EMBL" id="KAL0333741.1"/>
    </source>
</evidence>
<keyword evidence="3 10" id="KW-0808">Transferase</keyword>
<dbReference type="Gene3D" id="3.40.50.11040">
    <property type="match status" value="1"/>
</dbReference>
<dbReference type="InterPro" id="IPR013562">
    <property type="entry name" value="TmcA/NAT10_N"/>
</dbReference>
<comment type="catalytic activity">
    <reaction evidence="10">
        <text>a cytidine in tRNA + acetyl-CoA + ATP + H2O = an N(4)-acetylcytidine in tRNA + ADP + phosphate + CoA + H(+)</text>
        <dbReference type="Rhea" id="RHEA:53876"/>
        <dbReference type="Rhea" id="RHEA-COMP:13670"/>
        <dbReference type="Rhea" id="RHEA-COMP:13671"/>
        <dbReference type="ChEBI" id="CHEBI:15377"/>
        <dbReference type="ChEBI" id="CHEBI:15378"/>
        <dbReference type="ChEBI" id="CHEBI:30616"/>
        <dbReference type="ChEBI" id="CHEBI:43474"/>
        <dbReference type="ChEBI" id="CHEBI:57287"/>
        <dbReference type="ChEBI" id="CHEBI:57288"/>
        <dbReference type="ChEBI" id="CHEBI:74900"/>
        <dbReference type="ChEBI" id="CHEBI:82748"/>
        <dbReference type="ChEBI" id="CHEBI:456216"/>
    </reaction>
</comment>
<dbReference type="GO" id="GO:0005524">
    <property type="term" value="F:ATP binding"/>
    <property type="evidence" value="ECO:0007669"/>
    <property type="project" value="UniProtKB-UniRule"/>
</dbReference>
<dbReference type="InterPro" id="IPR007807">
    <property type="entry name" value="TcmA/NAT10_helicase"/>
</dbReference>
<feature type="region of interest" description="Disordered" evidence="11">
    <location>
        <begin position="953"/>
        <end position="972"/>
    </location>
</feature>
<keyword evidence="2 10" id="KW-0698">rRNA processing</keyword>
<name>A0AAW2MTC0_9LAMI</name>
<dbReference type="Pfam" id="PF13718">
    <property type="entry name" value="GNAT_acetyltr_2"/>
    <property type="match status" value="1"/>
</dbReference>
<feature type="binding site" evidence="10">
    <location>
        <begin position="599"/>
        <end position="601"/>
    </location>
    <ligand>
        <name>acetyl-CoA</name>
        <dbReference type="ChEBI" id="CHEBI:57288"/>
    </ligand>
</feature>
<evidence type="ECO:0000256" key="5">
    <source>
        <dbReference type="ARBA" id="ARBA00022741"/>
    </source>
</evidence>